<dbReference type="STRING" id="1509407.A0A0L1J442"/>
<dbReference type="GO" id="GO:0000981">
    <property type="term" value="F:DNA-binding transcription factor activity, RNA polymerase II-specific"/>
    <property type="evidence" value="ECO:0007669"/>
    <property type="project" value="InterPro"/>
</dbReference>
<accession>A0A0L1J442</accession>
<dbReference type="PANTHER" id="PTHR31001:SF57">
    <property type="entry name" value="ZN(II)2CYS6 TRANSCRIPTION FACTOR (EUROFUNG)"/>
    <property type="match status" value="1"/>
</dbReference>
<dbReference type="Pfam" id="PF00172">
    <property type="entry name" value="Zn_clus"/>
    <property type="match status" value="1"/>
</dbReference>
<evidence type="ECO:0000256" key="10">
    <source>
        <dbReference type="SAM" id="MobiDB-lite"/>
    </source>
</evidence>
<evidence type="ECO:0000256" key="5">
    <source>
        <dbReference type="ARBA" id="ARBA00023015"/>
    </source>
</evidence>
<dbReference type="GO" id="GO:0006351">
    <property type="term" value="P:DNA-templated transcription"/>
    <property type="evidence" value="ECO:0007669"/>
    <property type="project" value="InterPro"/>
</dbReference>
<keyword evidence="11" id="KW-0472">Membrane</keyword>
<dbReference type="PROSITE" id="PS00086">
    <property type="entry name" value="CYTOCHROME_P450"/>
    <property type="match status" value="1"/>
</dbReference>
<dbReference type="InterPro" id="IPR017972">
    <property type="entry name" value="Cyt_P450_CS"/>
</dbReference>
<dbReference type="GO" id="GO:0005506">
    <property type="term" value="F:iron ion binding"/>
    <property type="evidence" value="ECO:0007669"/>
    <property type="project" value="InterPro"/>
</dbReference>
<dbReference type="GO" id="GO:0016705">
    <property type="term" value="F:oxidoreductase activity, acting on paired donors, with incorporation or reduction of molecular oxygen"/>
    <property type="evidence" value="ECO:0007669"/>
    <property type="project" value="InterPro"/>
</dbReference>
<evidence type="ECO:0000259" key="12">
    <source>
        <dbReference type="PROSITE" id="PS50048"/>
    </source>
</evidence>
<dbReference type="GO" id="GO:0009893">
    <property type="term" value="P:positive regulation of metabolic process"/>
    <property type="evidence" value="ECO:0007669"/>
    <property type="project" value="UniProtKB-ARBA"/>
</dbReference>
<keyword evidence="7" id="KW-0804">Transcription</keyword>
<gene>
    <name evidence="13" type="ORF">ANOM_005984</name>
</gene>
<feature type="binding site" description="axial binding residue" evidence="9">
    <location>
        <position position="438"/>
    </location>
    <ligand>
        <name>heme</name>
        <dbReference type="ChEBI" id="CHEBI:30413"/>
    </ligand>
    <ligandPart>
        <name>Fe</name>
        <dbReference type="ChEBI" id="CHEBI:18248"/>
    </ligandPart>
</feature>
<proteinExistence type="predicted"/>
<keyword evidence="4 9" id="KW-0408">Iron</keyword>
<feature type="compositionally biased region" description="Basic and acidic residues" evidence="10">
    <location>
        <begin position="1054"/>
        <end position="1070"/>
    </location>
</feature>
<sequence>MLATPNLGLSYQDRLTQPEVLYACLFVLLAVTSLCIATLLLPAPFAPVSRVISWVLSIYLQLQNPIQHTETGRSIPGPNYVWPNGQGDVEKVLTRPEQLHAIFRDSDKHTKATNSDSGYFMSRILGECLGLMAGQRWKFLKGIAAPPFMHPAAVRSIGRIQEHVRAHFHDLESIGNLREGRIHPVQDLKMLPFFIVAEANYGSLTPDMKSELNALAPARENLMKFVLFGGLARFNISRFFPTEANRQLQRFRSQWRAFNRAAYERARDKHPSAMVVQMYDAVLKGTLSEEQVAQTMDETLYANLDVTTGGLSWNLVFLAANPACQARLHEEISALTTAEEEGYISRNGTYLAACVLESSRLRPALPFTIPQSAPTERVVDGYRIPAGTNYVVDTWGLNVRNEFWAPDNNTYRPERFLNSSNTDLRYHFWRFGFGPRQCIGRYTADVVIRAILLHLVKHYELQMLEEGSWTQDPECWITHPDLQCHQRKVRCSKTLPCSACVRLGAACRYPTTDANAHRPRRVQKVTITDRVVQLERSLAVLANNAGASQLPDHPNVRVTSAALLPEPPQSPSRQQELLVPDGASTRYINEAFLSQILDKEKALCKVIGTPRDTDETNAGLRPEGILASARRPAHGGNELDLSRWQSAQLWQIYRNNVDPVVKILHLPTVEPLVYSIMNGEGSDDCRALLFAIYFAAVTSLAEVDAANLLGRDRRSSLLDFQARFEKVMIDAACLDAPSMLSLQALAIYITCLRAHRTSRSGWIINGVLIRAALSIGLHRDGTHFNLPPFDAEVRRRLWWQILVLDYRAAEDHGLAVHGFGSRSDTRLPLHVNDSDLSPDLRILPGPRAKWTEMSLFLLTSEIAIAFQKVYQSTLGQRDLSQRLQTVHELTTYLESTYLCNCDTNIPIQKVAWLSTRSLLSKFEFSVYQVGLSNDQSQEAVSSTAEQTLISACACLEQSMELQTDDLLRGFRWLFASYNQFHCLMYLLWHLCAQPAGPHVVRVWNIVDAVFNITENDPTRPDPGPTWKVLRHLREKAIQRRANVAMSSPTQPRGASEERVLESRTAEEHSGQDAGGAADGFGDLLAPLDPSSLTDWINLSENLGMYRFEP</sequence>
<evidence type="ECO:0000313" key="14">
    <source>
        <dbReference type="Proteomes" id="UP000037505"/>
    </source>
</evidence>
<feature type="transmembrane region" description="Helical" evidence="11">
    <location>
        <begin position="20"/>
        <end position="41"/>
    </location>
</feature>
<reference evidence="13 14" key="1">
    <citation type="submission" date="2014-06" db="EMBL/GenBank/DDBJ databases">
        <title>The Genome of the Aflatoxigenic Filamentous Fungus Aspergillus nomius.</title>
        <authorList>
            <person name="Moore M.G."/>
            <person name="Shannon B.M."/>
            <person name="Brian M.M."/>
        </authorList>
    </citation>
    <scope>NUCLEOTIDE SEQUENCE [LARGE SCALE GENOMIC DNA]</scope>
    <source>
        <strain evidence="13 14">NRRL 13137</strain>
    </source>
</reference>
<dbReference type="Pfam" id="PF00067">
    <property type="entry name" value="p450"/>
    <property type="match status" value="1"/>
</dbReference>
<evidence type="ECO:0000256" key="9">
    <source>
        <dbReference type="PIRSR" id="PIRSR602401-1"/>
    </source>
</evidence>
<comment type="cofactor">
    <cofactor evidence="9">
        <name>heme</name>
        <dbReference type="ChEBI" id="CHEBI:30413"/>
    </cofactor>
</comment>
<keyword evidence="2 9" id="KW-0479">Metal-binding</keyword>
<feature type="domain" description="Zn(2)-C6 fungal-type" evidence="12">
    <location>
        <begin position="483"/>
        <end position="509"/>
    </location>
</feature>
<dbReference type="Pfam" id="PF04082">
    <property type="entry name" value="Fungal_trans"/>
    <property type="match status" value="1"/>
</dbReference>
<evidence type="ECO:0000256" key="11">
    <source>
        <dbReference type="SAM" id="Phobius"/>
    </source>
</evidence>
<keyword evidence="11" id="KW-0812">Transmembrane</keyword>
<dbReference type="SMART" id="SM00906">
    <property type="entry name" value="Fungal_trans"/>
    <property type="match status" value="1"/>
</dbReference>
<dbReference type="GeneID" id="26807788"/>
<dbReference type="Gene3D" id="4.10.240.10">
    <property type="entry name" value="Zn(2)-C6 fungal-type DNA-binding domain"/>
    <property type="match status" value="1"/>
</dbReference>
<dbReference type="InterPro" id="IPR007219">
    <property type="entry name" value="XnlR_reg_dom"/>
</dbReference>
<evidence type="ECO:0000313" key="13">
    <source>
        <dbReference type="EMBL" id="KNG86213.1"/>
    </source>
</evidence>
<keyword evidence="14" id="KW-1185">Reference proteome</keyword>
<dbReference type="AlphaFoldDB" id="A0A0L1J442"/>
<dbReference type="PANTHER" id="PTHR31001">
    <property type="entry name" value="UNCHARACTERIZED TRANSCRIPTIONAL REGULATORY PROTEIN"/>
    <property type="match status" value="1"/>
</dbReference>
<organism evidence="13 14">
    <name type="scientific">Aspergillus nomiae NRRL (strain ATCC 15546 / NRRL 13137 / CBS 260.88 / M93)</name>
    <dbReference type="NCBI Taxonomy" id="1509407"/>
    <lineage>
        <taxon>Eukaryota</taxon>
        <taxon>Fungi</taxon>
        <taxon>Dikarya</taxon>
        <taxon>Ascomycota</taxon>
        <taxon>Pezizomycotina</taxon>
        <taxon>Eurotiomycetes</taxon>
        <taxon>Eurotiomycetidae</taxon>
        <taxon>Eurotiales</taxon>
        <taxon>Aspergillaceae</taxon>
        <taxon>Aspergillus</taxon>
        <taxon>Aspergillus subgen. Circumdati</taxon>
    </lineage>
</organism>
<evidence type="ECO:0000256" key="7">
    <source>
        <dbReference type="ARBA" id="ARBA00023163"/>
    </source>
</evidence>
<dbReference type="InterPro" id="IPR001128">
    <property type="entry name" value="Cyt_P450"/>
</dbReference>
<evidence type="ECO:0000256" key="2">
    <source>
        <dbReference type="ARBA" id="ARBA00022723"/>
    </source>
</evidence>
<keyword evidence="8" id="KW-0539">Nucleus</keyword>
<evidence type="ECO:0000256" key="6">
    <source>
        <dbReference type="ARBA" id="ARBA00023125"/>
    </source>
</evidence>
<dbReference type="PROSITE" id="PS50048">
    <property type="entry name" value="ZN2_CY6_FUNGAL_2"/>
    <property type="match status" value="1"/>
</dbReference>
<keyword evidence="3" id="KW-0560">Oxidoreductase</keyword>
<feature type="region of interest" description="Disordered" evidence="10">
    <location>
        <begin position="1042"/>
        <end position="1080"/>
    </location>
</feature>
<dbReference type="InterPro" id="IPR036396">
    <property type="entry name" value="Cyt_P450_sf"/>
</dbReference>
<dbReference type="CDD" id="cd12148">
    <property type="entry name" value="fungal_TF_MHR"/>
    <property type="match status" value="1"/>
</dbReference>
<dbReference type="EMBL" id="JNOM01000124">
    <property type="protein sequence ID" value="KNG86213.1"/>
    <property type="molecule type" value="Genomic_DNA"/>
</dbReference>
<dbReference type="GO" id="GO:0004497">
    <property type="term" value="F:monooxygenase activity"/>
    <property type="evidence" value="ECO:0007669"/>
    <property type="project" value="InterPro"/>
</dbReference>
<keyword evidence="6" id="KW-0238">DNA-binding</keyword>
<protein>
    <recommendedName>
        <fullName evidence="12">Zn(2)-C6 fungal-type domain-containing protein</fullName>
    </recommendedName>
</protein>
<dbReference type="InterPro" id="IPR036864">
    <property type="entry name" value="Zn2-C6_fun-type_DNA-bd_sf"/>
</dbReference>
<keyword evidence="9" id="KW-0349">Heme</keyword>
<evidence type="ECO:0000256" key="4">
    <source>
        <dbReference type="ARBA" id="ARBA00023004"/>
    </source>
</evidence>
<keyword evidence="5" id="KW-0805">Transcription regulation</keyword>
<dbReference type="InterPro" id="IPR001138">
    <property type="entry name" value="Zn2Cys6_DnaBD"/>
</dbReference>
<dbReference type="GO" id="GO:0005634">
    <property type="term" value="C:nucleus"/>
    <property type="evidence" value="ECO:0007669"/>
    <property type="project" value="UniProtKB-SubCell"/>
</dbReference>
<evidence type="ECO:0000256" key="8">
    <source>
        <dbReference type="ARBA" id="ARBA00023242"/>
    </source>
</evidence>
<dbReference type="OrthoDB" id="2789670at2759"/>
<keyword evidence="11" id="KW-1133">Transmembrane helix</keyword>
<evidence type="ECO:0000256" key="3">
    <source>
        <dbReference type="ARBA" id="ARBA00023002"/>
    </source>
</evidence>
<dbReference type="Proteomes" id="UP000037505">
    <property type="component" value="Unassembled WGS sequence"/>
</dbReference>
<evidence type="ECO:0000256" key="1">
    <source>
        <dbReference type="ARBA" id="ARBA00004123"/>
    </source>
</evidence>
<dbReference type="CDD" id="cd20615">
    <property type="entry name" value="CYP_GliC-like"/>
    <property type="match status" value="1"/>
</dbReference>
<dbReference type="SUPFAM" id="SSF48264">
    <property type="entry name" value="Cytochrome P450"/>
    <property type="match status" value="1"/>
</dbReference>
<dbReference type="PRINTS" id="PR00463">
    <property type="entry name" value="EP450I"/>
</dbReference>
<dbReference type="SUPFAM" id="SSF57701">
    <property type="entry name" value="Zn2/Cys6 DNA-binding domain"/>
    <property type="match status" value="1"/>
</dbReference>
<comment type="caution">
    <text evidence="13">The sequence shown here is derived from an EMBL/GenBank/DDBJ whole genome shotgun (WGS) entry which is preliminary data.</text>
</comment>
<dbReference type="Gene3D" id="1.10.630.10">
    <property type="entry name" value="Cytochrome P450"/>
    <property type="match status" value="1"/>
</dbReference>
<name>A0A0L1J442_ASPN3</name>
<dbReference type="InterPro" id="IPR050613">
    <property type="entry name" value="Sec_Metabolite_Reg"/>
</dbReference>
<dbReference type="GO" id="GO:0020037">
    <property type="term" value="F:heme binding"/>
    <property type="evidence" value="ECO:0007669"/>
    <property type="project" value="InterPro"/>
</dbReference>
<dbReference type="GO" id="GO:0003677">
    <property type="term" value="F:DNA binding"/>
    <property type="evidence" value="ECO:0007669"/>
    <property type="project" value="UniProtKB-KW"/>
</dbReference>
<comment type="subcellular location">
    <subcellularLocation>
        <location evidence="1">Nucleus</location>
    </subcellularLocation>
</comment>
<dbReference type="InterPro" id="IPR002401">
    <property type="entry name" value="Cyt_P450_E_grp-I"/>
</dbReference>
<dbReference type="CDD" id="cd00067">
    <property type="entry name" value="GAL4"/>
    <property type="match status" value="1"/>
</dbReference>
<dbReference type="RefSeq" id="XP_015407136.1">
    <property type="nucleotide sequence ID" value="XM_015551241.1"/>
</dbReference>
<dbReference type="GO" id="GO:0008270">
    <property type="term" value="F:zinc ion binding"/>
    <property type="evidence" value="ECO:0007669"/>
    <property type="project" value="InterPro"/>
</dbReference>